<dbReference type="PANTHER" id="PTHR43531">
    <property type="entry name" value="PROTEIN ICFG"/>
    <property type="match status" value="1"/>
</dbReference>
<keyword evidence="5" id="KW-1133">Transmembrane helix</keyword>
<proteinExistence type="inferred from homology"/>
<dbReference type="AlphaFoldDB" id="A0AAD0WMQ9"/>
<accession>A0AAD0WMQ9</accession>
<reference evidence="8 10" key="1">
    <citation type="submission" date="2017-09" db="EMBL/GenBank/DDBJ databases">
        <title>Genomics of the genus Arcobacter.</title>
        <authorList>
            <person name="Perez-Cataluna A."/>
            <person name="Figueras M.J."/>
            <person name="Salas-Masso N."/>
        </authorList>
    </citation>
    <scope>NUCLEOTIDE SEQUENCE [LARGE SCALE GENOMIC DNA]</scope>
    <source>
        <strain evidence="8 10">LMG 6621</strain>
    </source>
</reference>
<sequence length="696" mass="77617">MSVKSRLISLSLVFILSLLTISTVSYFNSKSTSNDLVNISDERIPILLAITDLDTLRYKIRAVTQELFSVNVDENYKKNLQDIKEYRDSTWEQIDKNWKFFASTPRQTEAGKKAFNTLEATFNEWKKSHQPIDDNLKKLINNQDESKIESLMLSYENSVNNMIPVSVNFGKLLDEQKTRTINYATNMVKNSVSSSSKALTIIVILTIIVMAISLAFTLVTINFIIKSLSSVRDGILDFFAFLNEESKSATLIDLKNSDEFGEIAKVINHNIIKTENSIKKDDEFINATENFVKELSSGNMLAKIEKEPDTSNLKALKTLLLELQYYLEHTIARDINMLLKVIDSFKKYDFTARFPNPYAKIAVAMNELGDEISALLRQSYSTGLNLELASNELLNNVEVLNQSSNAAAASLEETAAALEEITSTVISNANNVELMSKFSNEVSNSAKKGQALANQTTTAMDEINSQVNKINEAISVIDNIAFQTNILSLNAAVEAATAGEAGKGFAVVAQEVRNLASRSAEAAREIKLIVENATLKANEGKNISFEMIEGYTELLENIDKQTQTINEIALASKEQEAGITQINDAVTGLDQQTQNNASIAAHTKSIATNADMVAKKIVSDSKSKEFIGKQEIENEYKKSNVKIEKPENKKSENKNESIKKTDEKKEKKDEKELPKKDIKLKEIKPSKSSDDEWESF</sequence>
<dbReference type="InterPro" id="IPR024478">
    <property type="entry name" value="HlyB_4HB_MCP"/>
</dbReference>
<reference evidence="7 9" key="2">
    <citation type="submission" date="2018-08" db="EMBL/GenBank/DDBJ databases">
        <title>Complete genome of the Arcobacter skirrowii type strain LMG 6621.</title>
        <authorList>
            <person name="Miller W.G."/>
            <person name="Yee E."/>
            <person name="Bono J.L."/>
        </authorList>
    </citation>
    <scope>NUCLEOTIDE SEQUENCE [LARGE SCALE GENOMIC DNA]</scope>
    <source>
        <strain evidence="7 9">CCUG 10374</strain>
    </source>
</reference>
<evidence type="ECO:0000313" key="10">
    <source>
        <dbReference type="Proteomes" id="UP000290580"/>
    </source>
</evidence>
<dbReference type="EMBL" id="CP032099">
    <property type="protein sequence ID" value="AXX84026.1"/>
    <property type="molecule type" value="Genomic_DNA"/>
</dbReference>
<feature type="domain" description="Methyl-accepting transducer" evidence="6">
    <location>
        <begin position="382"/>
        <end position="611"/>
    </location>
</feature>
<name>A0AAD0WMQ9_9BACT</name>
<dbReference type="Proteomes" id="UP000290580">
    <property type="component" value="Unassembled WGS sequence"/>
</dbReference>
<dbReference type="GeneID" id="61749944"/>
<dbReference type="EMBL" id="NXIC01000001">
    <property type="protein sequence ID" value="RXI27039.1"/>
    <property type="molecule type" value="Genomic_DNA"/>
</dbReference>
<dbReference type="SMART" id="SM00283">
    <property type="entry name" value="MA"/>
    <property type="match status" value="1"/>
</dbReference>
<keyword evidence="3" id="KW-0807">Transducer</keyword>
<keyword evidence="1" id="KW-0145">Chemotaxis</keyword>
<keyword evidence="10" id="KW-1185">Reference proteome</keyword>
<keyword evidence="5" id="KW-0812">Transmembrane</keyword>
<evidence type="ECO:0000256" key="3">
    <source>
        <dbReference type="PROSITE-ProRule" id="PRU00284"/>
    </source>
</evidence>
<dbReference type="InterPro" id="IPR004089">
    <property type="entry name" value="MCPsignal_dom"/>
</dbReference>
<organism evidence="7 9">
    <name type="scientific">Aliarcobacter skirrowii CCUG 10374</name>
    <dbReference type="NCBI Taxonomy" id="1032239"/>
    <lineage>
        <taxon>Bacteria</taxon>
        <taxon>Pseudomonadati</taxon>
        <taxon>Campylobacterota</taxon>
        <taxon>Epsilonproteobacteria</taxon>
        <taxon>Campylobacterales</taxon>
        <taxon>Arcobacteraceae</taxon>
        <taxon>Aliarcobacter</taxon>
    </lineage>
</organism>
<evidence type="ECO:0000256" key="1">
    <source>
        <dbReference type="ARBA" id="ARBA00022500"/>
    </source>
</evidence>
<dbReference type="Pfam" id="PF00015">
    <property type="entry name" value="MCPsignal"/>
    <property type="match status" value="1"/>
</dbReference>
<comment type="similarity">
    <text evidence="2">Belongs to the methyl-accepting chemotaxis (MCP) protein family.</text>
</comment>
<dbReference type="GO" id="GO:0016020">
    <property type="term" value="C:membrane"/>
    <property type="evidence" value="ECO:0007669"/>
    <property type="project" value="InterPro"/>
</dbReference>
<dbReference type="GO" id="GO:0006935">
    <property type="term" value="P:chemotaxis"/>
    <property type="evidence" value="ECO:0007669"/>
    <property type="project" value="UniProtKB-KW"/>
</dbReference>
<keyword evidence="5" id="KW-0472">Membrane</keyword>
<evidence type="ECO:0000256" key="4">
    <source>
        <dbReference type="SAM" id="MobiDB-lite"/>
    </source>
</evidence>
<dbReference type="SUPFAM" id="SSF58104">
    <property type="entry name" value="Methyl-accepting chemotaxis protein (MCP) signaling domain"/>
    <property type="match status" value="1"/>
</dbReference>
<evidence type="ECO:0000256" key="2">
    <source>
        <dbReference type="ARBA" id="ARBA00029447"/>
    </source>
</evidence>
<dbReference type="PROSITE" id="PS50111">
    <property type="entry name" value="CHEMOTAXIS_TRANSDUC_2"/>
    <property type="match status" value="1"/>
</dbReference>
<dbReference type="RefSeq" id="WP_115588019.1">
    <property type="nucleotide sequence ID" value="NZ_CP032099.1"/>
</dbReference>
<evidence type="ECO:0000313" key="8">
    <source>
        <dbReference type="EMBL" id="RXI27039.1"/>
    </source>
</evidence>
<dbReference type="Pfam" id="PF12729">
    <property type="entry name" value="4HB_MCP_1"/>
    <property type="match status" value="1"/>
</dbReference>
<feature type="region of interest" description="Disordered" evidence="4">
    <location>
        <begin position="635"/>
        <end position="696"/>
    </location>
</feature>
<feature type="compositionally biased region" description="Basic and acidic residues" evidence="4">
    <location>
        <begin position="635"/>
        <end position="690"/>
    </location>
</feature>
<evidence type="ECO:0000313" key="9">
    <source>
        <dbReference type="Proteomes" id="UP000262029"/>
    </source>
</evidence>
<dbReference type="Gene3D" id="1.10.287.950">
    <property type="entry name" value="Methyl-accepting chemotaxis protein"/>
    <property type="match status" value="1"/>
</dbReference>
<feature type="transmembrane region" description="Helical" evidence="5">
    <location>
        <begin position="198"/>
        <end position="225"/>
    </location>
</feature>
<dbReference type="InterPro" id="IPR051310">
    <property type="entry name" value="MCP_chemotaxis"/>
</dbReference>
<protein>
    <submittedName>
        <fullName evidence="7">4HB sensor-containing MCP-domain signal transduction protein</fullName>
    </submittedName>
    <submittedName>
        <fullName evidence="8">Chemotaxis protein</fullName>
    </submittedName>
</protein>
<dbReference type="GO" id="GO:0007165">
    <property type="term" value="P:signal transduction"/>
    <property type="evidence" value="ECO:0007669"/>
    <property type="project" value="UniProtKB-KW"/>
</dbReference>
<evidence type="ECO:0000313" key="7">
    <source>
        <dbReference type="EMBL" id="AXX84026.1"/>
    </source>
</evidence>
<gene>
    <name evidence="7" type="ORF">ASKIR_0190</name>
    <name evidence="8" type="ORF">CP959_02760</name>
</gene>
<evidence type="ECO:0000259" key="6">
    <source>
        <dbReference type="PROSITE" id="PS50111"/>
    </source>
</evidence>
<evidence type="ECO:0000256" key="5">
    <source>
        <dbReference type="SAM" id="Phobius"/>
    </source>
</evidence>
<dbReference type="PANTHER" id="PTHR43531:SF11">
    <property type="entry name" value="METHYL-ACCEPTING CHEMOTAXIS PROTEIN 3"/>
    <property type="match status" value="1"/>
</dbReference>
<dbReference type="Proteomes" id="UP000262029">
    <property type="component" value="Chromosome"/>
</dbReference>